<dbReference type="Gramene" id="XM_028364884.1">
    <property type="protein sequence ID" value="XP_028220685.1"/>
    <property type="gene ID" value="LOC114402350"/>
</dbReference>
<feature type="region of interest" description="Disordered" evidence="1">
    <location>
        <begin position="1"/>
        <end position="67"/>
    </location>
</feature>
<organism evidence="2 3">
    <name type="scientific">Glycine soja</name>
    <name type="common">Wild soybean</name>
    <dbReference type="NCBI Taxonomy" id="3848"/>
    <lineage>
        <taxon>Eukaryota</taxon>
        <taxon>Viridiplantae</taxon>
        <taxon>Streptophyta</taxon>
        <taxon>Embryophyta</taxon>
        <taxon>Tracheophyta</taxon>
        <taxon>Spermatophyta</taxon>
        <taxon>Magnoliopsida</taxon>
        <taxon>eudicotyledons</taxon>
        <taxon>Gunneridae</taxon>
        <taxon>Pentapetalae</taxon>
        <taxon>rosids</taxon>
        <taxon>fabids</taxon>
        <taxon>Fabales</taxon>
        <taxon>Fabaceae</taxon>
        <taxon>Papilionoideae</taxon>
        <taxon>50 kb inversion clade</taxon>
        <taxon>NPAAA clade</taxon>
        <taxon>indigoferoid/millettioid clade</taxon>
        <taxon>Phaseoleae</taxon>
        <taxon>Glycine</taxon>
        <taxon>Glycine subgen. Soja</taxon>
    </lineage>
</organism>
<evidence type="ECO:0000256" key="1">
    <source>
        <dbReference type="SAM" id="MobiDB-lite"/>
    </source>
</evidence>
<dbReference type="EMBL" id="QZWG01000020">
    <property type="protein sequence ID" value="RZB45027.1"/>
    <property type="molecule type" value="Genomic_DNA"/>
</dbReference>
<evidence type="ECO:0000313" key="3">
    <source>
        <dbReference type="Proteomes" id="UP000289340"/>
    </source>
</evidence>
<gene>
    <name evidence="2" type="ORF">D0Y65_054740</name>
</gene>
<reference evidence="2 3" key="1">
    <citation type="submission" date="2018-09" db="EMBL/GenBank/DDBJ databases">
        <title>A high-quality reference genome of wild soybean provides a powerful tool to mine soybean genomes.</title>
        <authorList>
            <person name="Xie M."/>
            <person name="Chung C.Y.L."/>
            <person name="Li M.-W."/>
            <person name="Wong F.-L."/>
            <person name="Chan T.-F."/>
            <person name="Lam H.-M."/>
        </authorList>
    </citation>
    <scope>NUCLEOTIDE SEQUENCE [LARGE SCALE GENOMIC DNA]</scope>
    <source>
        <strain evidence="3">cv. W05</strain>
        <tissue evidence="2">Hypocotyl of etiolated seedlings</tissue>
    </source>
</reference>
<feature type="compositionally biased region" description="Polar residues" evidence="1">
    <location>
        <begin position="18"/>
        <end position="30"/>
    </location>
</feature>
<comment type="caution">
    <text evidence="2">The sequence shown here is derived from an EMBL/GenBank/DDBJ whole genome shotgun (WGS) entry which is preliminary data.</text>
</comment>
<proteinExistence type="predicted"/>
<dbReference type="AlphaFoldDB" id="A0A445F8A2"/>
<accession>A0A445F8A2</accession>
<sequence>MNGDPVASSPTPRCAGRKTSTSSLWSTTFASSKKSPPTASPEKPPPPPPPCAERITNLLPPPPSSISRSESLVIMWVRSRSRFGSVVWRYLTATFL</sequence>
<dbReference type="Proteomes" id="UP000289340">
    <property type="component" value="Chromosome 20"/>
</dbReference>
<evidence type="ECO:0000313" key="2">
    <source>
        <dbReference type="EMBL" id="RZB45027.1"/>
    </source>
</evidence>
<name>A0A445F8A2_GLYSO</name>
<feature type="compositionally biased region" description="Pro residues" evidence="1">
    <location>
        <begin position="38"/>
        <end position="51"/>
    </location>
</feature>
<keyword evidence="3" id="KW-1185">Reference proteome</keyword>
<protein>
    <submittedName>
        <fullName evidence="2">Uncharacterized protein</fullName>
    </submittedName>
</protein>